<comment type="caution">
    <text evidence="2">The sequence shown here is derived from an EMBL/GenBank/DDBJ whole genome shotgun (WGS) entry which is preliminary data.</text>
</comment>
<feature type="domain" description="Xylose isomerase-like TIM barrel" evidence="1">
    <location>
        <begin position="52"/>
        <end position="263"/>
    </location>
</feature>
<dbReference type="InterPro" id="IPR050312">
    <property type="entry name" value="IolE/XylAMocC-like"/>
</dbReference>
<protein>
    <submittedName>
        <fullName evidence="2">Sugar phosphate isomerase/epimerase</fullName>
    </submittedName>
</protein>
<dbReference type="InterPro" id="IPR036237">
    <property type="entry name" value="Xyl_isomerase-like_sf"/>
</dbReference>
<dbReference type="Gene3D" id="3.20.20.150">
    <property type="entry name" value="Divalent-metal-dependent TIM barrel enzymes"/>
    <property type="match status" value="1"/>
</dbReference>
<dbReference type="SUPFAM" id="SSF51658">
    <property type="entry name" value="Xylose isomerase-like"/>
    <property type="match status" value="1"/>
</dbReference>
<gene>
    <name evidence="2" type="ORF">FHS19_003499</name>
</gene>
<sequence length="269" mass="29990">MKAAFMTANYVAKELDYTGTSVSEWMRFHDATVQAFQGPQFEHKFEELIRGIKGLGFDAIELWVAHLEPHSATPQMLQQAVRILRDYQVEVVAYTAGFGQPGMTREQALRIFETAQAIGASVLANAFHPDNGPLLKEFVEKYQIRMAHENHPEKSPAEVMAKVNPYEPWVGAALDTGWFATQGYDAVQAVHELKDVLIHVHLKDMKAAGEHHSCALGDGIVDIKGVLSALQRIGYTGALTIEHEPFDHDPTEEVATSLSRLRQWLTELA</sequence>
<dbReference type="Proteomes" id="UP000517523">
    <property type="component" value="Unassembled WGS sequence"/>
</dbReference>
<dbReference type="Pfam" id="PF01261">
    <property type="entry name" value="AP_endonuc_2"/>
    <property type="match status" value="1"/>
</dbReference>
<dbReference type="RefSeq" id="WP_183583104.1">
    <property type="nucleotide sequence ID" value="NZ_JACHXJ010000003.1"/>
</dbReference>
<dbReference type="PANTHER" id="PTHR12110">
    <property type="entry name" value="HYDROXYPYRUVATE ISOMERASE"/>
    <property type="match status" value="1"/>
</dbReference>
<dbReference type="PANTHER" id="PTHR12110:SF41">
    <property type="entry name" value="INOSOSE DEHYDRATASE"/>
    <property type="match status" value="1"/>
</dbReference>
<evidence type="ECO:0000313" key="2">
    <source>
        <dbReference type="EMBL" id="MBB3128824.1"/>
    </source>
</evidence>
<evidence type="ECO:0000259" key="1">
    <source>
        <dbReference type="Pfam" id="PF01261"/>
    </source>
</evidence>
<accession>A0A839TPD3</accession>
<reference evidence="2 3" key="1">
    <citation type="submission" date="2020-08" db="EMBL/GenBank/DDBJ databases">
        <title>Genomic Encyclopedia of Type Strains, Phase III (KMG-III): the genomes of soil and plant-associated and newly described type strains.</title>
        <authorList>
            <person name="Whitman W."/>
        </authorList>
    </citation>
    <scope>NUCLEOTIDE SEQUENCE [LARGE SCALE GENOMIC DNA]</scope>
    <source>
        <strain evidence="2 3">CECT 5831</strain>
    </source>
</reference>
<dbReference type="GO" id="GO:0016853">
    <property type="term" value="F:isomerase activity"/>
    <property type="evidence" value="ECO:0007669"/>
    <property type="project" value="UniProtKB-KW"/>
</dbReference>
<evidence type="ECO:0000313" key="3">
    <source>
        <dbReference type="Proteomes" id="UP000517523"/>
    </source>
</evidence>
<dbReference type="EMBL" id="JACHXJ010000003">
    <property type="protein sequence ID" value="MBB3128824.1"/>
    <property type="molecule type" value="Genomic_DNA"/>
</dbReference>
<organism evidence="2 3">
    <name type="scientific">Paenibacillus rhizosphaerae</name>
    <dbReference type="NCBI Taxonomy" id="297318"/>
    <lineage>
        <taxon>Bacteria</taxon>
        <taxon>Bacillati</taxon>
        <taxon>Bacillota</taxon>
        <taxon>Bacilli</taxon>
        <taxon>Bacillales</taxon>
        <taxon>Paenibacillaceae</taxon>
        <taxon>Paenibacillus</taxon>
    </lineage>
</organism>
<keyword evidence="2" id="KW-0413">Isomerase</keyword>
<dbReference type="AlphaFoldDB" id="A0A839TPD3"/>
<proteinExistence type="predicted"/>
<name>A0A839TPD3_9BACL</name>
<dbReference type="InterPro" id="IPR013022">
    <property type="entry name" value="Xyl_isomerase-like_TIM-brl"/>
</dbReference>